<feature type="transmembrane region" description="Helical" evidence="1">
    <location>
        <begin position="28"/>
        <end position="47"/>
    </location>
</feature>
<evidence type="ECO:0000313" key="2">
    <source>
        <dbReference type="EMBL" id="MBW90807.1"/>
    </source>
</evidence>
<proteinExistence type="predicted"/>
<evidence type="ECO:0000256" key="1">
    <source>
        <dbReference type="SAM" id="Phobius"/>
    </source>
</evidence>
<keyword evidence="1" id="KW-0472">Membrane</keyword>
<accession>A0A2P2JBL3</accession>
<sequence>MCISYPQLTFVALCPHFNVGKTTKCGKLSFSLLFFNLLSLLVLIYHIKLYFNCFSID</sequence>
<protein>
    <submittedName>
        <fullName evidence="2">Uncharacterized protein</fullName>
    </submittedName>
</protein>
<reference evidence="2" key="1">
    <citation type="submission" date="2018-02" db="EMBL/GenBank/DDBJ databases">
        <title>Rhizophora mucronata_Transcriptome.</title>
        <authorList>
            <person name="Meera S.P."/>
            <person name="Sreeshan A."/>
            <person name="Augustine A."/>
        </authorList>
    </citation>
    <scope>NUCLEOTIDE SEQUENCE</scope>
    <source>
        <tissue evidence="2">Leaf</tissue>
    </source>
</reference>
<organism evidence="2">
    <name type="scientific">Rhizophora mucronata</name>
    <name type="common">Asiatic mangrove</name>
    <dbReference type="NCBI Taxonomy" id="61149"/>
    <lineage>
        <taxon>Eukaryota</taxon>
        <taxon>Viridiplantae</taxon>
        <taxon>Streptophyta</taxon>
        <taxon>Embryophyta</taxon>
        <taxon>Tracheophyta</taxon>
        <taxon>Spermatophyta</taxon>
        <taxon>Magnoliopsida</taxon>
        <taxon>eudicotyledons</taxon>
        <taxon>Gunneridae</taxon>
        <taxon>Pentapetalae</taxon>
        <taxon>rosids</taxon>
        <taxon>fabids</taxon>
        <taxon>Malpighiales</taxon>
        <taxon>Rhizophoraceae</taxon>
        <taxon>Rhizophora</taxon>
    </lineage>
</organism>
<dbReference type="AlphaFoldDB" id="A0A2P2JBL3"/>
<keyword evidence="1" id="KW-0812">Transmembrane</keyword>
<dbReference type="EMBL" id="GGEC01010324">
    <property type="protein sequence ID" value="MBW90807.1"/>
    <property type="molecule type" value="Transcribed_RNA"/>
</dbReference>
<keyword evidence="1" id="KW-1133">Transmembrane helix</keyword>
<name>A0A2P2JBL3_RHIMU</name>